<evidence type="ECO:0000256" key="2">
    <source>
        <dbReference type="SAM" id="Phobius"/>
    </source>
</evidence>
<feature type="region of interest" description="Disordered" evidence="1">
    <location>
        <begin position="160"/>
        <end position="205"/>
    </location>
</feature>
<evidence type="ECO:0000256" key="1">
    <source>
        <dbReference type="SAM" id="MobiDB-lite"/>
    </source>
</evidence>
<keyword evidence="6" id="KW-1185">Reference proteome</keyword>
<dbReference type="Proteomes" id="UP000094761">
    <property type="component" value="Plasmid p57_like"/>
</dbReference>
<dbReference type="OrthoDB" id="15544at2"/>
<dbReference type="RefSeq" id="WP_069665505.1">
    <property type="nucleotide sequence ID" value="NZ_CM004621.1"/>
</dbReference>
<feature type="compositionally biased region" description="Polar residues" evidence="1">
    <location>
        <begin position="189"/>
        <end position="198"/>
    </location>
</feature>
<gene>
    <name evidence="4" type="ORF">AZ468_24975</name>
    <name evidence="3" type="ORF">OPW20_19815</name>
</gene>
<sequence length="503" mass="54110">MIFDKFFARFSEPKGDFEQGSEINQTTKKRNLIATLSVLLSLSVVAVGFWAYVKESQTPIQQVPEQEVAFGAVVTDDFTDRDNQSALTNQQLQIDAMNNVLKKFEGTLESFNQTLTTGLGNIGDAAERNSKVTSDKLKQEWEQEIQEVKRLKEQLTAQLTQGQLPPEQQTSVNGQGSTFGDYRYPPAPTSQYSDNNPNEGEFSYKENQRNPVDSAGFETQSFHWQATIEEAKSLRTTDNYVPTGTFVTAVVTGGADANAGVSGQGDTAPIVFQTINSGVLPNGKKSKLNNCTITGSVYGEISASRGITRTNRMSCIQPDGAILDIPVKATAFNFGRNGIRGTTILKNGKIVQMAGVSGILTGLGETGKALSQTTTPTALGPSQSVNGEDALVNLLGNATSSVGSKLADYYIKLAELYHPIVEVNPGAIVNIVFLEGFPLDPLLAEEYEAEVKREEQAANNTPQNQLMSVLTNSPAMTAGQAVNPLAEKLAQEGIPSSQFGSAQ</sequence>
<reference evidence="3" key="2">
    <citation type="submission" date="2022-11" db="EMBL/GenBank/DDBJ databases">
        <title>Role of the vibriolysin VemA secreted by the emergent pathogen Vibrio europaeus in the colonization of Manila clam mucus.</title>
        <authorList>
            <person name="Martinez C."/>
            <person name="Rodriguez S."/>
            <person name="Vences A."/>
            <person name="Barja J.L."/>
            <person name="Toranzo A.E."/>
            <person name="Dubert J."/>
        </authorList>
    </citation>
    <scope>NUCLEOTIDE SEQUENCE</scope>
    <source>
        <strain evidence="3">3454</strain>
    </source>
</reference>
<organism evidence="4 5">
    <name type="scientific">Vibrio europaeus</name>
    <dbReference type="NCBI Taxonomy" id="300876"/>
    <lineage>
        <taxon>Bacteria</taxon>
        <taxon>Pseudomonadati</taxon>
        <taxon>Pseudomonadota</taxon>
        <taxon>Gammaproteobacteria</taxon>
        <taxon>Vibrionales</taxon>
        <taxon>Vibrionaceae</taxon>
        <taxon>Vibrio</taxon>
        <taxon>Vibrio oreintalis group</taxon>
    </lineage>
</organism>
<dbReference type="EMBL" id="JAPFIT010000022">
    <property type="protein sequence ID" value="MDC5742324.1"/>
    <property type="molecule type" value="Genomic_DNA"/>
</dbReference>
<keyword evidence="2" id="KW-1133">Transmembrane helix</keyword>
<dbReference type="CDD" id="cd16430">
    <property type="entry name" value="TraB"/>
    <property type="match status" value="1"/>
</dbReference>
<dbReference type="EMBL" id="LUAX01000009">
    <property type="protein sequence ID" value="OAM96627.1"/>
    <property type="molecule type" value="Genomic_DNA"/>
</dbReference>
<name>A0A178J4P3_9VIBR</name>
<dbReference type="Pfam" id="PF03743">
    <property type="entry name" value="TrbI"/>
    <property type="match status" value="1"/>
</dbReference>
<evidence type="ECO:0000313" key="3">
    <source>
        <dbReference type="EMBL" id="MDC5742324.1"/>
    </source>
</evidence>
<keyword evidence="2" id="KW-0472">Membrane</keyword>
<feature type="compositionally biased region" description="Polar residues" evidence="1">
    <location>
        <begin position="160"/>
        <end position="178"/>
    </location>
</feature>
<feature type="transmembrane region" description="Helical" evidence="2">
    <location>
        <begin position="32"/>
        <end position="53"/>
    </location>
</feature>
<keyword evidence="2" id="KW-0812">Transmembrane</keyword>
<dbReference type="AlphaFoldDB" id="A0A178J4P3"/>
<geneLocation type="plasmid" evidence="4 5">
    <name>p57_like</name>
</geneLocation>
<dbReference type="InterPro" id="IPR005498">
    <property type="entry name" value="T4SS_VirB10/TraB/TrbI"/>
</dbReference>
<evidence type="ECO:0000313" key="5">
    <source>
        <dbReference type="Proteomes" id="UP000094761"/>
    </source>
</evidence>
<evidence type="ECO:0000313" key="4">
    <source>
        <dbReference type="EMBL" id="OAM96627.1"/>
    </source>
</evidence>
<dbReference type="GeneID" id="78074016"/>
<evidence type="ECO:0000313" key="6">
    <source>
        <dbReference type="Proteomes" id="UP001150001"/>
    </source>
</evidence>
<accession>A0A178J4P3</accession>
<comment type="caution">
    <text evidence="4">The sequence shown here is derived from an EMBL/GenBank/DDBJ whole genome shotgun (WGS) entry which is preliminary data.</text>
</comment>
<keyword evidence="4" id="KW-0614">Plasmid</keyword>
<protein>
    <submittedName>
        <fullName evidence="4">Conjugal transfer protein TraB</fullName>
    </submittedName>
    <submittedName>
        <fullName evidence="3">TraB/VirB10 family protein</fullName>
    </submittedName>
</protein>
<reference evidence="4 5" key="1">
    <citation type="submission" date="2016-03" db="EMBL/GenBank/DDBJ databases">
        <title>Draft genome sequence of the Vibrio tubiashii subs. europaeus.</title>
        <authorList>
            <person name="Spinard E."/>
            <person name="Dubert J."/>
            <person name="Nelson D.R."/>
            <person name="Barja J.L."/>
        </authorList>
    </citation>
    <scope>NUCLEOTIDE SEQUENCE [LARGE SCALE GENOMIC DNA]</scope>
    <source>
        <strain evidence="5">PP-638</strain>
        <strain evidence="4">PP2-638</strain>
        <plasmid evidence="4">p57_like</plasmid>
        <plasmid evidence="5">Plasmid p57_like</plasmid>
    </source>
</reference>
<dbReference type="Proteomes" id="UP001150001">
    <property type="component" value="Unassembled WGS sequence"/>
</dbReference>
<proteinExistence type="predicted"/>